<reference evidence="1 2" key="1">
    <citation type="submission" date="2020-05" db="EMBL/GenBank/DDBJ databases">
        <title>Hymenobacter terrestris sp. nov. and Hymenobacter lapidiphilus sp. nov., isolated from regoliths in Antarctica.</title>
        <authorList>
            <person name="Sedlacek I."/>
            <person name="Pantucek R."/>
            <person name="Zeman M."/>
            <person name="Holochova P."/>
            <person name="Kralova S."/>
            <person name="Stankova E."/>
            <person name="Sedo O."/>
            <person name="Micenkova L."/>
            <person name="Svec P."/>
            <person name="Gupta V."/>
            <person name="Sood U."/>
            <person name="Korpole U.S."/>
            <person name="Lal R."/>
        </authorList>
    </citation>
    <scope>NUCLEOTIDE SEQUENCE [LARGE SCALE GENOMIC DNA]</scope>
    <source>
        <strain evidence="1 2">P5342</strain>
    </source>
</reference>
<dbReference type="RefSeq" id="WP_019949667.1">
    <property type="nucleotide sequence ID" value="NZ_JABKAU010000047.1"/>
</dbReference>
<evidence type="ECO:0000313" key="2">
    <source>
        <dbReference type="Proteomes" id="UP000565521"/>
    </source>
</evidence>
<dbReference type="Proteomes" id="UP000565521">
    <property type="component" value="Unassembled WGS sequence"/>
</dbReference>
<keyword evidence="2" id="KW-1185">Reference proteome</keyword>
<evidence type="ECO:0000313" key="1">
    <source>
        <dbReference type="EMBL" id="NVO33077.1"/>
    </source>
</evidence>
<name>A0A7Y7PSW6_9BACT</name>
<sequence>MHFLVAWVLHQIRTDGCVIRNHHVFPLEEVTIPVENTPDEQIYCAWHQLDAIRFSFEMGALKHYYVRRLLDDTQKRRIGCVDGLVTLLFNPGLRSYLFSVAQLDEIVPTSRPFPQRADASMAPSCRNRW</sequence>
<proteinExistence type="predicted"/>
<gene>
    <name evidence="1" type="ORF">HW554_17855</name>
</gene>
<comment type="caution">
    <text evidence="1">The sequence shown here is derived from an EMBL/GenBank/DDBJ whole genome shotgun (WGS) entry which is preliminary data.</text>
</comment>
<accession>A0A7Y7PSW6</accession>
<dbReference type="AlphaFoldDB" id="A0A7Y7PSW6"/>
<organism evidence="1 2">
    <name type="scientific">Hymenobacter lapidiphilus</name>
    <dbReference type="NCBI Taxonomy" id="2608003"/>
    <lineage>
        <taxon>Bacteria</taxon>
        <taxon>Pseudomonadati</taxon>
        <taxon>Bacteroidota</taxon>
        <taxon>Cytophagia</taxon>
        <taxon>Cytophagales</taxon>
        <taxon>Hymenobacteraceae</taxon>
        <taxon>Hymenobacter</taxon>
    </lineage>
</organism>
<dbReference type="EMBL" id="JABKAU010000047">
    <property type="protein sequence ID" value="NVO33077.1"/>
    <property type="molecule type" value="Genomic_DNA"/>
</dbReference>
<protein>
    <submittedName>
        <fullName evidence="1">Uncharacterized protein</fullName>
    </submittedName>
</protein>